<protein>
    <submittedName>
        <fullName evidence="3">Predicted protein</fullName>
    </submittedName>
</protein>
<dbReference type="OMA" id="ERSICIG"/>
<keyword evidence="2" id="KW-0472">Membrane</keyword>
<feature type="region of interest" description="Disordered" evidence="1">
    <location>
        <begin position="818"/>
        <end position="846"/>
    </location>
</feature>
<dbReference type="Gene3D" id="1.10.287.70">
    <property type="match status" value="1"/>
</dbReference>
<evidence type="ECO:0000256" key="2">
    <source>
        <dbReference type="SAM" id="Phobius"/>
    </source>
</evidence>
<reference evidence="3 4" key="1">
    <citation type="journal article" date="2009" name="Science">
        <title>Green evolution and dynamic adaptations revealed by genomes of the marine picoeukaryotes Micromonas.</title>
        <authorList>
            <person name="Worden A.Z."/>
            <person name="Lee J.H."/>
            <person name="Mock T."/>
            <person name="Rouze P."/>
            <person name="Simmons M.P."/>
            <person name="Aerts A.L."/>
            <person name="Allen A.E."/>
            <person name="Cuvelier M.L."/>
            <person name="Derelle E."/>
            <person name="Everett M.V."/>
            <person name="Foulon E."/>
            <person name="Grimwood J."/>
            <person name="Gundlach H."/>
            <person name="Henrissat B."/>
            <person name="Napoli C."/>
            <person name="McDonald S.M."/>
            <person name="Parker M.S."/>
            <person name="Rombauts S."/>
            <person name="Salamov A."/>
            <person name="Von Dassow P."/>
            <person name="Badger J.H."/>
            <person name="Coutinho P.M."/>
            <person name="Demir E."/>
            <person name="Dubchak I."/>
            <person name="Gentemann C."/>
            <person name="Eikrem W."/>
            <person name="Gready J.E."/>
            <person name="John U."/>
            <person name="Lanier W."/>
            <person name="Lindquist E.A."/>
            <person name="Lucas S."/>
            <person name="Mayer K.F."/>
            <person name="Moreau H."/>
            <person name="Not F."/>
            <person name="Otillar R."/>
            <person name="Panaud O."/>
            <person name="Pangilinan J."/>
            <person name="Paulsen I."/>
            <person name="Piegu B."/>
            <person name="Poliakov A."/>
            <person name="Robbens S."/>
            <person name="Schmutz J."/>
            <person name="Toulza E."/>
            <person name="Wyss T."/>
            <person name="Zelensky A."/>
            <person name="Zhou K."/>
            <person name="Armbrust E.V."/>
            <person name="Bhattacharya D."/>
            <person name="Goodenough U.W."/>
            <person name="Van de Peer Y."/>
            <person name="Grigoriev I.V."/>
        </authorList>
    </citation>
    <scope>NUCLEOTIDE SEQUENCE [LARGE SCALE GENOMIC DNA]</scope>
    <source>
        <strain evidence="3 4">CCMP1545</strain>
    </source>
</reference>
<name>C1MJ14_MICPC</name>
<evidence type="ECO:0000313" key="4">
    <source>
        <dbReference type="Proteomes" id="UP000001876"/>
    </source>
</evidence>
<dbReference type="GO" id="GO:0006811">
    <property type="term" value="P:monoatomic ion transport"/>
    <property type="evidence" value="ECO:0007669"/>
    <property type="project" value="InterPro"/>
</dbReference>
<dbReference type="AlphaFoldDB" id="C1MJ14"/>
<evidence type="ECO:0000313" key="3">
    <source>
        <dbReference type="EMBL" id="EEH61009.1"/>
    </source>
</evidence>
<keyword evidence="2" id="KW-1133">Transmembrane helix</keyword>
<dbReference type="Gene3D" id="3.40.50.720">
    <property type="entry name" value="NAD(P)-binding Rossmann-like Domain"/>
    <property type="match status" value="1"/>
</dbReference>
<feature type="transmembrane region" description="Helical" evidence="2">
    <location>
        <begin position="207"/>
        <end position="227"/>
    </location>
</feature>
<dbReference type="InterPro" id="IPR044849">
    <property type="entry name" value="CASTOR/POLLUX/SYM8-like"/>
</dbReference>
<dbReference type="Proteomes" id="UP000001876">
    <property type="component" value="Unassembled WGS sequence"/>
</dbReference>
<sequence length="846" mass="94423">MASVLNRLQTIGRGFGDKKTIKTDDVHAAAEETKAAAGKSKNTLSSVGWGDRLRYVVENKTAEDGNYPFYLLTYVTTLTLLAFGLVWWYASNRYDGYVYGQENYADAFFAGMQLIVSQGYVDEIPDKYGLRWFYWLMIFFGVVIFAVLVGFITDAIAQSMDAIKEGHTAVAEAGHTLILGWNEATLRAVVQISFLRRQYQQLNERKCFGLLWYAKWLTPAFSMLGLLERPSTSIAVANIVVMTDTLSKDEMHRRLEQVLAERGINPRRTKIGRNIICRVGDPTNVNDLIRVGAHRAAAILVMMTAQDQKEEDESEGSIQNGATLRAVLALRHVFFTNPWDRTREVNPDLRVVLQMSNKSEYVDAAMFQHNNGNPVIIPMDLTLFMNSLMFKCAAQPGLSSILLNIIDFEGTAIRRRKAKNLRSGPNNKYGDCIGKTFGEMRKQFTRAVFIGIIKPGMPVEEIASSGYGLCPDQSTVIDPEDLLIFIGPRSNPIHDYKMTATFDGYLKTAKALADANPSIESNRRKRQMVSKMLSNVLVCGWRPDWQDDYRRLHDRMMEIVRQRQPGSTITFVNAVDEDEFAALVLKMGLRKARDDGEVRCYEMHHPYRGIFIRHVRGDAAKPNVIGPIIEGSTIHTAIILGTQANIRLGHRHRDTRVLNIVLLLRKLWSVKAEGVPMHIVGENQEDMTSRLALAPKRGPGAAGGHEPDFVNSQAVAARALVQTLAYPIISPAVKDLFNEAEDSADIVTTFASEYVPLNVEMKFGVVRASVLRAQGERSICIGILWSNGDPALLPPHDSDVKFCDTDRLVVLRRLFDAANPEQPPKPSGDEPGSPLGRMMSIAGVRA</sequence>
<feature type="transmembrane region" description="Helical" evidence="2">
    <location>
        <begin position="132"/>
        <end position="152"/>
    </location>
</feature>
<dbReference type="PANTHER" id="PTHR31563">
    <property type="entry name" value="ION CHANNEL POLLUX-RELATED"/>
    <property type="match status" value="1"/>
</dbReference>
<evidence type="ECO:0000256" key="1">
    <source>
        <dbReference type="SAM" id="MobiDB-lite"/>
    </source>
</evidence>
<proteinExistence type="predicted"/>
<dbReference type="KEGG" id="mpp:MICPUCDRAFT_50771"/>
<dbReference type="PANTHER" id="PTHR31563:SF10">
    <property type="entry name" value="ION CHANNEL POLLUX-RELATED"/>
    <property type="match status" value="1"/>
</dbReference>
<accession>C1MJ14</accession>
<dbReference type="RefSeq" id="XP_003055757.1">
    <property type="nucleotide sequence ID" value="XM_003055711.1"/>
</dbReference>
<dbReference type="OrthoDB" id="414047at2759"/>
<feature type="transmembrane region" description="Helical" evidence="2">
    <location>
        <begin position="69"/>
        <end position="90"/>
    </location>
</feature>
<dbReference type="GeneID" id="9680389"/>
<dbReference type="SUPFAM" id="SSF81324">
    <property type="entry name" value="Voltage-gated potassium channels"/>
    <property type="match status" value="1"/>
</dbReference>
<keyword evidence="4" id="KW-1185">Reference proteome</keyword>
<organism evidence="4">
    <name type="scientific">Micromonas pusilla (strain CCMP1545)</name>
    <name type="common">Picoplanktonic green alga</name>
    <dbReference type="NCBI Taxonomy" id="564608"/>
    <lineage>
        <taxon>Eukaryota</taxon>
        <taxon>Viridiplantae</taxon>
        <taxon>Chlorophyta</taxon>
        <taxon>Mamiellophyceae</taxon>
        <taxon>Mamiellales</taxon>
        <taxon>Mamiellaceae</taxon>
        <taxon>Micromonas</taxon>
    </lineage>
</organism>
<dbReference type="EMBL" id="GG663735">
    <property type="protein sequence ID" value="EEH61009.1"/>
    <property type="molecule type" value="Genomic_DNA"/>
</dbReference>
<gene>
    <name evidence="3" type="ORF">MICPUCDRAFT_50771</name>
</gene>
<keyword evidence="2" id="KW-0812">Transmembrane</keyword>